<gene>
    <name evidence="2" type="ORF">M23134_02353</name>
</gene>
<keyword evidence="3" id="KW-1185">Reference proteome</keyword>
<evidence type="ECO:0000256" key="1">
    <source>
        <dbReference type="SAM" id="Phobius"/>
    </source>
</evidence>
<dbReference type="RefSeq" id="WP_002696776.1">
    <property type="nucleotide sequence ID" value="NZ_AAWS01000012.1"/>
</dbReference>
<keyword evidence="1" id="KW-0812">Transmembrane</keyword>
<sequence>MKGWIIHVPWMKPAGMALFPFILVRERRFEFDPVLLNHERIHFRQQIEMLIIPFYLLYIINYTVNYIKYGIRYEAYRQMYYEREAYANEKDMNYLKTRKFWAFLGYIKK</sequence>
<accession>A1ZKD6</accession>
<proteinExistence type="predicted"/>
<protein>
    <submittedName>
        <fullName evidence="2">Putative membrane protein</fullName>
    </submittedName>
</protein>
<keyword evidence="1" id="KW-0472">Membrane</keyword>
<name>A1ZKD6_MICM2</name>
<reference evidence="2 3" key="1">
    <citation type="submission" date="2007-01" db="EMBL/GenBank/DDBJ databases">
        <authorList>
            <person name="Haygood M."/>
            <person name="Podell S."/>
            <person name="Anderson C."/>
            <person name="Hopkinson B."/>
            <person name="Roe K."/>
            <person name="Barbeau K."/>
            <person name="Gaasterland T."/>
            <person name="Ferriera S."/>
            <person name="Johnson J."/>
            <person name="Kravitz S."/>
            <person name="Beeson K."/>
            <person name="Sutton G."/>
            <person name="Rogers Y.-H."/>
            <person name="Friedman R."/>
            <person name="Frazier M."/>
            <person name="Venter J.C."/>
        </authorList>
    </citation>
    <scope>NUCLEOTIDE SEQUENCE [LARGE SCALE GENOMIC DNA]</scope>
    <source>
        <strain evidence="2 3">ATCC 23134</strain>
    </source>
</reference>
<comment type="caution">
    <text evidence="2">The sequence shown here is derived from an EMBL/GenBank/DDBJ whole genome shotgun (WGS) entry which is preliminary data.</text>
</comment>
<evidence type="ECO:0000313" key="2">
    <source>
        <dbReference type="EMBL" id="EAY29162.1"/>
    </source>
</evidence>
<keyword evidence="1" id="KW-1133">Transmembrane helix</keyword>
<dbReference type="AlphaFoldDB" id="A1ZKD6"/>
<evidence type="ECO:0000313" key="3">
    <source>
        <dbReference type="Proteomes" id="UP000004095"/>
    </source>
</evidence>
<dbReference type="eggNOG" id="ENOG5032RMQ">
    <property type="taxonomic scope" value="Bacteria"/>
</dbReference>
<organism evidence="2 3">
    <name type="scientific">Microscilla marina ATCC 23134</name>
    <dbReference type="NCBI Taxonomy" id="313606"/>
    <lineage>
        <taxon>Bacteria</taxon>
        <taxon>Pseudomonadati</taxon>
        <taxon>Bacteroidota</taxon>
        <taxon>Cytophagia</taxon>
        <taxon>Cytophagales</taxon>
        <taxon>Microscillaceae</taxon>
        <taxon>Microscilla</taxon>
    </lineage>
</organism>
<dbReference type="EMBL" id="AAWS01000012">
    <property type="protein sequence ID" value="EAY29162.1"/>
    <property type="molecule type" value="Genomic_DNA"/>
</dbReference>
<feature type="transmembrane region" description="Helical" evidence="1">
    <location>
        <begin position="52"/>
        <end position="71"/>
    </location>
</feature>
<dbReference type="OrthoDB" id="1027344at2"/>
<dbReference type="Proteomes" id="UP000004095">
    <property type="component" value="Unassembled WGS sequence"/>
</dbReference>